<dbReference type="AlphaFoldDB" id="A0A3P1BUR4"/>
<evidence type="ECO:0000313" key="3">
    <source>
        <dbReference type="Proteomes" id="UP000271925"/>
    </source>
</evidence>
<feature type="domain" description="Putative restriction endonuclease" evidence="1">
    <location>
        <begin position="30"/>
        <end position="202"/>
    </location>
</feature>
<proteinExistence type="predicted"/>
<keyword evidence="3" id="KW-1185">Reference proteome</keyword>
<dbReference type="GO" id="GO:0004519">
    <property type="term" value="F:endonuclease activity"/>
    <property type="evidence" value="ECO:0007669"/>
    <property type="project" value="UniProtKB-KW"/>
</dbReference>
<keyword evidence="2" id="KW-0540">Nuclease</keyword>
<evidence type="ECO:0000259" key="1">
    <source>
        <dbReference type="Pfam" id="PF05685"/>
    </source>
</evidence>
<dbReference type="OrthoDB" id="9799703at2"/>
<dbReference type="PANTHER" id="PTHR34107:SF6">
    <property type="entry name" value="SLR0981 PROTEIN"/>
    <property type="match status" value="1"/>
</dbReference>
<protein>
    <submittedName>
        <fullName evidence="2">Uma2 family endonuclease</fullName>
    </submittedName>
</protein>
<reference evidence="2 3" key="1">
    <citation type="submission" date="2018-11" db="EMBL/GenBank/DDBJ databases">
        <authorList>
            <person name="Zhou Z."/>
            <person name="Wang G."/>
        </authorList>
    </citation>
    <scope>NUCLEOTIDE SEQUENCE [LARGE SCALE GENOMIC DNA]</scope>
    <source>
        <strain evidence="2 3">KCTC52004</strain>
    </source>
</reference>
<organism evidence="2 3">
    <name type="scientific">Larkinella rosea</name>
    <dbReference type="NCBI Taxonomy" id="2025312"/>
    <lineage>
        <taxon>Bacteria</taxon>
        <taxon>Pseudomonadati</taxon>
        <taxon>Bacteroidota</taxon>
        <taxon>Cytophagia</taxon>
        <taxon>Cytophagales</taxon>
        <taxon>Spirosomataceae</taxon>
        <taxon>Larkinella</taxon>
    </lineage>
</organism>
<keyword evidence="2" id="KW-0255">Endonuclease</keyword>
<dbReference type="Pfam" id="PF05685">
    <property type="entry name" value="Uma2"/>
    <property type="match status" value="1"/>
</dbReference>
<accession>A0A3P1BUR4</accession>
<dbReference type="PANTHER" id="PTHR34107">
    <property type="entry name" value="SLL0198 PROTEIN-RELATED"/>
    <property type="match status" value="1"/>
</dbReference>
<dbReference type="Gene3D" id="3.90.1570.10">
    <property type="entry name" value="tt1808, chain A"/>
    <property type="match status" value="1"/>
</dbReference>
<dbReference type="SUPFAM" id="SSF52980">
    <property type="entry name" value="Restriction endonuclease-like"/>
    <property type="match status" value="1"/>
</dbReference>
<dbReference type="Proteomes" id="UP000271925">
    <property type="component" value="Unassembled WGS sequence"/>
</dbReference>
<gene>
    <name evidence="2" type="ORF">EHT25_15430</name>
</gene>
<dbReference type="CDD" id="cd06260">
    <property type="entry name" value="DUF820-like"/>
    <property type="match status" value="1"/>
</dbReference>
<dbReference type="InterPro" id="IPR012296">
    <property type="entry name" value="Nuclease_put_TT1808"/>
</dbReference>
<sequence length="207" mass="23468">METLPIPAPAAVDDETGRISFWFRQINTQEEFYNFCQDNANYRFERDADGLIIVMPNTGGKTGSLNSEINTDVTIWNRQKKNGRVFDSSTPFYLPDGSTRSPDVAWVHSERWNKLTEREQEQFPPICPDFVIELVSATDSLKVAKSKMSDVWIANGCRLAWLIDPKTATTYIFRANGEIQIVSGFDKVLSGEEVLPGFELELANYTK</sequence>
<dbReference type="InterPro" id="IPR011335">
    <property type="entry name" value="Restrct_endonuc-II-like"/>
</dbReference>
<name>A0A3P1BUR4_9BACT</name>
<evidence type="ECO:0000313" key="2">
    <source>
        <dbReference type="EMBL" id="RRB04851.1"/>
    </source>
</evidence>
<dbReference type="InterPro" id="IPR008538">
    <property type="entry name" value="Uma2"/>
</dbReference>
<comment type="caution">
    <text evidence="2">The sequence shown here is derived from an EMBL/GenBank/DDBJ whole genome shotgun (WGS) entry which is preliminary data.</text>
</comment>
<keyword evidence="2" id="KW-0378">Hydrolase</keyword>
<dbReference type="RefSeq" id="WP_124875962.1">
    <property type="nucleotide sequence ID" value="NZ_RQJO01000008.1"/>
</dbReference>
<dbReference type="EMBL" id="RQJO01000008">
    <property type="protein sequence ID" value="RRB04851.1"/>
    <property type="molecule type" value="Genomic_DNA"/>
</dbReference>